<proteinExistence type="predicted"/>
<evidence type="ECO:0000313" key="2">
    <source>
        <dbReference type="Proteomes" id="UP000243333"/>
    </source>
</evidence>
<dbReference type="EMBL" id="FNBU01000006">
    <property type="protein sequence ID" value="SDF29617.1"/>
    <property type="molecule type" value="Genomic_DNA"/>
</dbReference>
<dbReference type="AlphaFoldDB" id="A0A1G7JXC7"/>
<dbReference type="STRING" id="1123285.SAMN05660235_01105"/>
<evidence type="ECO:0000313" key="1">
    <source>
        <dbReference type="EMBL" id="SDF29617.1"/>
    </source>
</evidence>
<name>A0A1G7JXC7_9FIRM</name>
<sequence>MILILTIRIIYNVQENGCLNFGDRSQMMVLSTKGFDDVMGIIVKY</sequence>
<dbReference type="Proteomes" id="UP000243333">
    <property type="component" value="Unassembled WGS sequence"/>
</dbReference>
<accession>A0A1G7JXC7</accession>
<keyword evidence="2" id="KW-1185">Reference proteome</keyword>
<protein>
    <submittedName>
        <fullName evidence="1">Uncharacterized protein</fullName>
    </submittedName>
</protein>
<organism evidence="1 2">
    <name type="scientific">Sporolituus thermophilus DSM 23256</name>
    <dbReference type="NCBI Taxonomy" id="1123285"/>
    <lineage>
        <taxon>Bacteria</taxon>
        <taxon>Bacillati</taxon>
        <taxon>Bacillota</taxon>
        <taxon>Negativicutes</taxon>
        <taxon>Selenomonadales</taxon>
        <taxon>Sporomusaceae</taxon>
        <taxon>Sporolituus</taxon>
    </lineage>
</organism>
<reference evidence="2" key="1">
    <citation type="submission" date="2016-10" db="EMBL/GenBank/DDBJ databases">
        <authorList>
            <person name="Varghese N."/>
            <person name="Submissions S."/>
        </authorList>
    </citation>
    <scope>NUCLEOTIDE SEQUENCE [LARGE SCALE GENOMIC DNA]</scope>
    <source>
        <strain evidence="2">DSM 23256</strain>
    </source>
</reference>
<gene>
    <name evidence="1" type="ORF">SAMN05660235_01105</name>
</gene>